<keyword evidence="5" id="KW-1185">Reference proteome</keyword>
<proteinExistence type="predicted"/>
<feature type="compositionally biased region" description="Low complexity" evidence="1">
    <location>
        <begin position="48"/>
        <end position="62"/>
    </location>
</feature>
<feature type="compositionally biased region" description="Polar residues" evidence="1">
    <location>
        <begin position="28"/>
        <end position="42"/>
    </location>
</feature>
<dbReference type="InterPro" id="IPR027417">
    <property type="entry name" value="P-loop_NTPase"/>
</dbReference>
<dbReference type="AlphaFoldDB" id="A0A8S3S5T6"/>
<dbReference type="Gene3D" id="3.40.50.300">
    <property type="entry name" value="P-loop containing nucleotide triphosphate hydrolases"/>
    <property type="match status" value="1"/>
</dbReference>
<dbReference type="Proteomes" id="UP000683360">
    <property type="component" value="Unassembled WGS sequence"/>
</dbReference>
<evidence type="ECO:0000259" key="2">
    <source>
        <dbReference type="PROSITE" id="PS50017"/>
    </source>
</evidence>
<dbReference type="InterPro" id="IPR001315">
    <property type="entry name" value="CARD"/>
</dbReference>
<dbReference type="Pfam" id="PF00531">
    <property type="entry name" value="Death"/>
    <property type="match status" value="1"/>
</dbReference>
<reference evidence="4" key="1">
    <citation type="submission" date="2021-03" db="EMBL/GenBank/DDBJ databases">
        <authorList>
            <person name="Bekaert M."/>
        </authorList>
    </citation>
    <scope>NUCLEOTIDE SEQUENCE</scope>
</reference>
<sequence>MTSVAEDESKQDEIQEAGRTSGKHAGDVSQQSEASKSKTSPGHITGDLSQQSQYLLPQSSSSVHPTKEQSKKKMKTKMTKDEIRKKMEEILRSGNYKIKVGRLIFWDFGGQYVYYTTHQTFMTFRALFLLVFDGSKGLHDQVLDVLCFPGQHMIPTPAVFLQHWVNSILTYCKPVYKNIPKILLVATHKDLITQENVGTRRKELYHEVEELFKDHEGKQHLVLSPMIFVNAKDKADPDIQTLKNVITDLTFEHPCWGEKMPNACVPLELEIAELVAEGQQILSLKEVVELNVISQLSVLSSEQLTDFLIFQHSLGKFIYFNTPQLKDFVIISPLLLVEVMRSFVTDKQFWPSEVAVHTIFKKMSESGTIQRGELYQIWKQEAFSKVLPYKKYIFDMLIHLDIVSEQRRYNSKTGRRLPTKNFFVPCMVTKRNRTDFMSTECTPNRTISLAFTFKGAIIPPALPNRLISACLSMWNVKTYKEQKEGGTTGETRDVKLLFSGFLGLSYDKAHDIVVCVEGNRIHLFIVHKTSNKLIVSDIATSIKETFCTTLERIIDFYQSTVHARSSSSRRPFHIEYSCSNLKCFISEDEALQTEEWICETDKLLHKKDHWNVWNENQGKKQCKVNCPGLADDALNQIPSDKELLRFSCISIKLVKELAIQLEMEDEWDTLEYGYKDRPEILKFLMLIKWKELNSSGSFRMLADALREMDTSTHKLCSVRRVKKVQPDEIVDTLSSKIGQKFFQLGIELGLLIGELETIQENHRGDLAAQNKKVLYEWRKDRTVKPTIGVLAQALVNIERGKCLEDIIKDVDVNTLTAMEDASDALHKSGYTELADQVKCDSQDSGLVTTEAENEESSEVTVPVFIVQLQKNYSNIINNVMFDTIVDNLIANDVLTIEDSQMINACPAQQQKSRGINGQTFAQR</sequence>
<protein>
    <recommendedName>
        <fullName evidence="6">Death domain-containing protein</fullName>
    </recommendedName>
</protein>
<dbReference type="GO" id="GO:0007165">
    <property type="term" value="P:signal transduction"/>
    <property type="evidence" value="ECO:0007669"/>
    <property type="project" value="InterPro"/>
</dbReference>
<evidence type="ECO:0000313" key="4">
    <source>
        <dbReference type="EMBL" id="CAG2213581.1"/>
    </source>
</evidence>
<dbReference type="EMBL" id="CAJPWZ010001368">
    <property type="protein sequence ID" value="CAG2213581.1"/>
    <property type="molecule type" value="Genomic_DNA"/>
</dbReference>
<evidence type="ECO:0008006" key="6">
    <source>
        <dbReference type="Google" id="ProtNLM"/>
    </source>
</evidence>
<feature type="domain" description="CARD" evidence="3">
    <location>
        <begin position="868"/>
        <end position="923"/>
    </location>
</feature>
<dbReference type="InterPro" id="IPR000488">
    <property type="entry name" value="Death_dom"/>
</dbReference>
<dbReference type="SUPFAM" id="SSF52540">
    <property type="entry name" value="P-loop containing nucleoside triphosphate hydrolases"/>
    <property type="match status" value="1"/>
</dbReference>
<dbReference type="Gene3D" id="3.30.70.1390">
    <property type="entry name" value="ROC domain from the Parkinson's disease-associated leucine-rich repeat kinase 2"/>
    <property type="match status" value="1"/>
</dbReference>
<dbReference type="InterPro" id="IPR011029">
    <property type="entry name" value="DEATH-like_dom_sf"/>
</dbReference>
<dbReference type="CDD" id="cd01670">
    <property type="entry name" value="Death"/>
    <property type="match status" value="1"/>
</dbReference>
<dbReference type="SUPFAM" id="SSF47986">
    <property type="entry name" value="DEATH domain"/>
    <property type="match status" value="2"/>
</dbReference>
<gene>
    <name evidence="4" type="ORF">MEDL_27496</name>
</gene>
<dbReference type="GO" id="GO:0042981">
    <property type="term" value="P:regulation of apoptotic process"/>
    <property type="evidence" value="ECO:0007669"/>
    <property type="project" value="InterPro"/>
</dbReference>
<dbReference type="PROSITE" id="PS50017">
    <property type="entry name" value="DEATH_DOMAIN"/>
    <property type="match status" value="1"/>
</dbReference>
<evidence type="ECO:0000259" key="3">
    <source>
        <dbReference type="PROSITE" id="PS50209"/>
    </source>
</evidence>
<evidence type="ECO:0000256" key="1">
    <source>
        <dbReference type="SAM" id="MobiDB-lite"/>
    </source>
</evidence>
<dbReference type="PROSITE" id="PS50209">
    <property type="entry name" value="CARD"/>
    <property type="match status" value="1"/>
</dbReference>
<name>A0A8S3S5T6_MYTED</name>
<dbReference type="CDD" id="cd01671">
    <property type="entry name" value="CARD"/>
    <property type="match status" value="1"/>
</dbReference>
<organism evidence="4 5">
    <name type="scientific">Mytilus edulis</name>
    <name type="common">Blue mussel</name>
    <dbReference type="NCBI Taxonomy" id="6550"/>
    <lineage>
        <taxon>Eukaryota</taxon>
        <taxon>Metazoa</taxon>
        <taxon>Spiralia</taxon>
        <taxon>Lophotrochozoa</taxon>
        <taxon>Mollusca</taxon>
        <taxon>Bivalvia</taxon>
        <taxon>Autobranchia</taxon>
        <taxon>Pteriomorphia</taxon>
        <taxon>Mytilida</taxon>
        <taxon>Mytiloidea</taxon>
        <taxon>Mytilidae</taxon>
        <taxon>Mytilinae</taxon>
        <taxon>Mytilus</taxon>
    </lineage>
</organism>
<feature type="domain" description="Death" evidence="2">
    <location>
        <begin position="726"/>
        <end position="810"/>
    </location>
</feature>
<dbReference type="OrthoDB" id="5962960at2759"/>
<dbReference type="PANTHER" id="PTHR47679">
    <property type="entry name" value="PROTEIN TORNADO 1"/>
    <property type="match status" value="1"/>
</dbReference>
<comment type="caution">
    <text evidence="4">The sequence shown here is derived from an EMBL/GenBank/DDBJ whole genome shotgun (WGS) entry which is preliminary data.</text>
</comment>
<evidence type="ECO:0000313" key="5">
    <source>
        <dbReference type="Proteomes" id="UP000683360"/>
    </source>
</evidence>
<dbReference type="Gene3D" id="1.10.533.10">
    <property type="entry name" value="Death Domain, Fas"/>
    <property type="match status" value="2"/>
</dbReference>
<accession>A0A8S3S5T6</accession>
<feature type="region of interest" description="Disordered" evidence="1">
    <location>
        <begin position="1"/>
        <end position="80"/>
    </location>
</feature>
<dbReference type="PANTHER" id="PTHR47679:SF2">
    <property type="entry name" value="C-TERMINAL OF ROC (COR) DOMAIN-CONTAINING PROTEIN"/>
    <property type="match status" value="1"/>
</dbReference>